<organism evidence="1 2">
    <name type="scientific">Asaia krungthepensis NRIC 0535</name>
    <dbReference type="NCBI Taxonomy" id="1307925"/>
    <lineage>
        <taxon>Bacteria</taxon>
        <taxon>Pseudomonadati</taxon>
        <taxon>Pseudomonadota</taxon>
        <taxon>Alphaproteobacteria</taxon>
        <taxon>Acetobacterales</taxon>
        <taxon>Acetobacteraceae</taxon>
        <taxon>Asaia</taxon>
    </lineage>
</organism>
<keyword evidence="2" id="KW-1185">Reference proteome</keyword>
<dbReference type="EMBL" id="BAPV01000043">
    <property type="protein sequence ID" value="GBQ91674.1"/>
    <property type="molecule type" value="Genomic_DNA"/>
</dbReference>
<evidence type="ECO:0000313" key="1">
    <source>
        <dbReference type="EMBL" id="GBQ91674.1"/>
    </source>
</evidence>
<comment type="caution">
    <text evidence="1">The sequence shown here is derived from an EMBL/GenBank/DDBJ whole genome shotgun (WGS) entry which is preliminary data.</text>
</comment>
<sequence>MIVPVALDYCYGTEARAEAFIRFGKPLSRAELGATRPEVHHRLETELEATLEALSHDVAHRRLDQFKTLAKGRAGMGGLYAVLQRIVAMMKGQEYEPRHARR</sequence>
<gene>
    <name evidence="1" type="ORF">AA0535_2364</name>
</gene>
<evidence type="ECO:0000313" key="2">
    <source>
        <dbReference type="Proteomes" id="UP001062776"/>
    </source>
</evidence>
<protein>
    <submittedName>
        <fullName evidence="1">Uncharacterized protein</fullName>
    </submittedName>
</protein>
<reference evidence="1" key="1">
    <citation type="submission" date="2013-04" db="EMBL/GenBank/DDBJ databases">
        <title>The genome sequencing project of 58 acetic acid bacteria.</title>
        <authorList>
            <person name="Okamoto-Kainuma A."/>
            <person name="Ishikawa M."/>
            <person name="Umino S."/>
            <person name="Koizumi Y."/>
            <person name="Shiwa Y."/>
            <person name="Yoshikawa H."/>
            <person name="Matsutani M."/>
            <person name="Matsushita K."/>
        </authorList>
    </citation>
    <scope>NUCLEOTIDE SEQUENCE</scope>
    <source>
        <strain evidence="1">NRIC 0535</strain>
    </source>
</reference>
<proteinExistence type="predicted"/>
<dbReference type="Proteomes" id="UP001062776">
    <property type="component" value="Unassembled WGS sequence"/>
</dbReference>
<accession>A0ABQ0Q4Y7</accession>
<name>A0ABQ0Q4Y7_9PROT</name>